<feature type="signal peptide" evidence="1">
    <location>
        <begin position="1"/>
        <end position="20"/>
    </location>
</feature>
<reference evidence="2" key="1">
    <citation type="submission" date="2014-05" db="EMBL/GenBank/DDBJ databases">
        <authorList>
            <person name="Chronopoulou M."/>
        </authorList>
    </citation>
    <scope>NUCLEOTIDE SEQUENCE</scope>
    <source>
        <tissue evidence="2">Whole organism</tissue>
    </source>
</reference>
<feature type="chain" id="PRO_5005487824" evidence="1">
    <location>
        <begin position="21"/>
        <end position="109"/>
    </location>
</feature>
<proteinExistence type="predicted"/>
<sequence>MSLYLVAILALSTINHISMSHSLCVTINFCYFKCNFWIDKNNYTSSKSRILEKKKSWYPIFCAYFYSYPHTTSVVSVHSSTVLETVILVLISVVPWDISCKKPVLFLII</sequence>
<dbReference type="EMBL" id="HACA01009012">
    <property type="protein sequence ID" value="CDW26373.1"/>
    <property type="molecule type" value="Transcribed_RNA"/>
</dbReference>
<dbReference type="AlphaFoldDB" id="A0A0K2TK18"/>
<name>A0A0K2TK18_LEPSM</name>
<evidence type="ECO:0000313" key="2">
    <source>
        <dbReference type="EMBL" id="CDW26373.1"/>
    </source>
</evidence>
<accession>A0A0K2TK18</accession>
<keyword evidence="1" id="KW-0732">Signal</keyword>
<organism evidence="2">
    <name type="scientific">Lepeophtheirus salmonis</name>
    <name type="common">Salmon louse</name>
    <name type="synonym">Caligus salmonis</name>
    <dbReference type="NCBI Taxonomy" id="72036"/>
    <lineage>
        <taxon>Eukaryota</taxon>
        <taxon>Metazoa</taxon>
        <taxon>Ecdysozoa</taxon>
        <taxon>Arthropoda</taxon>
        <taxon>Crustacea</taxon>
        <taxon>Multicrustacea</taxon>
        <taxon>Hexanauplia</taxon>
        <taxon>Copepoda</taxon>
        <taxon>Siphonostomatoida</taxon>
        <taxon>Caligidae</taxon>
        <taxon>Lepeophtheirus</taxon>
    </lineage>
</organism>
<protein>
    <submittedName>
        <fullName evidence="2">Uncharacterized protein</fullName>
    </submittedName>
</protein>
<evidence type="ECO:0000256" key="1">
    <source>
        <dbReference type="SAM" id="SignalP"/>
    </source>
</evidence>